<organism evidence="1 2">
    <name type="scientific">Clostridium combesii</name>
    <dbReference type="NCBI Taxonomy" id="39481"/>
    <lineage>
        <taxon>Bacteria</taxon>
        <taxon>Bacillati</taxon>
        <taxon>Bacillota</taxon>
        <taxon>Clostridia</taxon>
        <taxon>Eubacteriales</taxon>
        <taxon>Clostridiaceae</taxon>
        <taxon>Clostridium</taxon>
    </lineage>
</organism>
<name>A0A2G7HCY0_9CLOT</name>
<accession>A0A2G7HCY0</accession>
<protein>
    <submittedName>
        <fullName evidence="1">Uncharacterized protein</fullName>
    </submittedName>
</protein>
<dbReference type="AlphaFoldDB" id="A0A2G7HCY0"/>
<proteinExistence type="predicted"/>
<dbReference type="Proteomes" id="UP000231322">
    <property type="component" value="Unassembled WGS sequence"/>
</dbReference>
<comment type="caution">
    <text evidence="1">The sequence shown here is derived from an EMBL/GenBank/DDBJ whole genome shotgun (WGS) entry which is preliminary data.</text>
</comment>
<reference evidence="1 2" key="1">
    <citation type="submission" date="2017-10" db="EMBL/GenBank/DDBJ databases">
        <title>Reclassification of Eubacterium combesii and discrepancies in the nomenclature of botulinum neurotoxin producing clostridia. Request for an Opinion.</title>
        <authorList>
            <person name="Dobritsa A.P."/>
            <person name="Kutumbaka K.K."/>
            <person name="Samadpour M."/>
        </authorList>
    </citation>
    <scope>NUCLEOTIDE SEQUENCE [LARGE SCALE GENOMIC DNA]</scope>
    <source>
        <strain evidence="1 2">DSM 20696</strain>
    </source>
</reference>
<sequence>MFRLYYLLFIFYIKLLGINNLTINYVIFLSINLVTTILPALNKSLIFSRELYLVITKII</sequence>
<evidence type="ECO:0000313" key="2">
    <source>
        <dbReference type="Proteomes" id="UP000231322"/>
    </source>
</evidence>
<gene>
    <name evidence="1" type="ORF">CS538_14945</name>
</gene>
<evidence type="ECO:0000313" key="1">
    <source>
        <dbReference type="EMBL" id="PIH02940.1"/>
    </source>
</evidence>
<dbReference type="EMBL" id="PEIK01000014">
    <property type="protein sequence ID" value="PIH02940.1"/>
    <property type="molecule type" value="Genomic_DNA"/>
</dbReference>
<keyword evidence="2" id="KW-1185">Reference proteome</keyword>